<organism evidence="2 3">
    <name type="scientific">Nitrosomonas ureae</name>
    <dbReference type="NCBI Taxonomy" id="44577"/>
    <lineage>
        <taxon>Bacteria</taxon>
        <taxon>Pseudomonadati</taxon>
        <taxon>Pseudomonadota</taxon>
        <taxon>Betaproteobacteria</taxon>
        <taxon>Nitrosomonadales</taxon>
        <taxon>Nitrosomonadaceae</taxon>
        <taxon>Nitrosomonas</taxon>
    </lineage>
</organism>
<proteinExistence type="predicted"/>
<feature type="chain" id="PRO_5009288178" evidence="1">
    <location>
        <begin position="24"/>
        <end position="357"/>
    </location>
</feature>
<name>A0A1H5WEA0_9PROT</name>
<dbReference type="Proteomes" id="UP000236753">
    <property type="component" value="Unassembled WGS sequence"/>
</dbReference>
<feature type="signal peptide" evidence="1">
    <location>
        <begin position="1"/>
        <end position="23"/>
    </location>
</feature>
<protein>
    <submittedName>
        <fullName evidence="2">Calcineurin-like phosphoesterase</fullName>
    </submittedName>
</protein>
<accession>A0A1H5WEA0</accession>
<sequence>MAHRMIWIPVILLFIFFTASTSASNSTSASADPLTRFVVIGDMPYTDTEYALLEQPDGAIAKAIRTLNPPVLIHLGDFKQSRLSCSDELFLDHYRQIAQLNPHRTVYTPGDNEWVDCDRFTFAARYDELERLNFLRQLFFHQDHRQLTKNIPGLIRQEGFIENARWEFNQVVFATLHVPGTNNGRMEILRSNLQDAMDEADYRDQSNEKWLQQLFVAAESASALVIAFHADIFNFDHKKPACTIENRTNCDGYRKLRDLIKSQVAQFGKPVLLIHGDSQAYCLHQPYTSIPNLWRLNAPGDYKYIDASQVVFDPENKNTPFTARGVLDRKPAPATCSYSIFGSSRHSPPLFPRTQLS</sequence>
<reference evidence="2 3" key="1">
    <citation type="submission" date="2016-10" db="EMBL/GenBank/DDBJ databases">
        <authorList>
            <person name="de Groot N.N."/>
        </authorList>
    </citation>
    <scope>NUCLEOTIDE SEQUENCE [LARGE SCALE GENOMIC DNA]</scope>
    <source>
        <strain evidence="2 3">Nm13</strain>
    </source>
</reference>
<dbReference type="RefSeq" id="WP_258039397.1">
    <property type="nucleotide sequence ID" value="NZ_FNUX01000018.1"/>
</dbReference>
<dbReference type="EMBL" id="FNUX01000018">
    <property type="protein sequence ID" value="SEF97700.1"/>
    <property type="molecule type" value="Genomic_DNA"/>
</dbReference>
<evidence type="ECO:0000256" key="1">
    <source>
        <dbReference type="SAM" id="SignalP"/>
    </source>
</evidence>
<dbReference type="SUPFAM" id="SSF56300">
    <property type="entry name" value="Metallo-dependent phosphatases"/>
    <property type="match status" value="1"/>
</dbReference>
<evidence type="ECO:0000313" key="3">
    <source>
        <dbReference type="Proteomes" id="UP000236753"/>
    </source>
</evidence>
<dbReference type="InterPro" id="IPR029052">
    <property type="entry name" value="Metallo-depent_PP-like"/>
</dbReference>
<evidence type="ECO:0000313" key="2">
    <source>
        <dbReference type="EMBL" id="SEF97700.1"/>
    </source>
</evidence>
<keyword evidence="1" id="KW-0732">Signal</keyword>
<gene>
    <name evidence="2" type="ORF">SAMN05216334_1187</name>
</gene>
<dbReference type="AlphaFoldDB" id="A0A1H5WEA0"/>